<dbReference type="InterPro" id="IPR006160">
    <property type="entry name" value="SCFA_transpt_AtoE"/>
</dbReference>
<name>X1C112_9ZZZZ</name>
<feature type="transmembrane region" description="Helical" evidence="1">
    <location>
        <begin position="20"/>
        <end position="44"/>
    </location>
</feature>
<dbReference type="GO" id="GO:0005886">
    <property type="term" value="C:plasma membrane"/>
    <property type="evidence" value="ECO:0007669"/>
    <property type="project" value="TreeGrafter"/>
</dbReference>
<comment type="caution">
    <text evidence="2">The sequence shown here is derived from an EMBL/GenBank/DDBJ whole genome shotgun (WGS) entry which is preliminary data.</text>
</comment>
<dbReference type="PANTHER" id="PTHR41983">
    <property type="entry name" value="SHORT-CHAIN FATTY ACID TRANSPORTER-RELATED"/>
    <property type="match status" value="1"/>
</dbReference>
<evidence type="ECO:0008006" key="3">
    <source>
        <dbReference type="Google" id="ProtNLM"/>
    </source>
</evidence>
<keyword evidence="1" id="KW-0812">Transmembrane</keyword>
<evidence type="ECO:0000313" key="2">
    <source>
        <dbReference type="EMBL" id="GAG87022.1"/>
    </source>
</evidence>
<dbReference type="PANTHER" id="PTHR41983:SF2">
    <property type="entry name" value="SHORT-CHAIN FATTY ACID TRANSPORTER-RELATED"/>
    <property type="match status" value="1"/>
</dbReference>
<feature type="transmembrane region" description="Helical" evidence="1">
    <location>
        <begin position="56"/>
        <end position="75"/>
    </location>
</feature>
<dbReference type="Pfam" id="PF02667">
    <property type="entry name" value="SCFA_trans"/>
    <property type="match status" value="1"/>
</dbReference>
<gene>
    <name evidence="2" type="ORF">S01H4_34379</name>
</gene>
<keyword evidence="1" id="KW-0472">Membrane</keyword>
<feature type="transmembrane region" description="Helical" evidence="1">
    <location>
        <begin position="248"/>
        <end position="266"/>
    </location>
</feature>
<feature type="transmembrane region" description="Helical" evidence="1">
    <location>
        <begin position="186"/>
        <end position="206"/>
    </location>
</feature>
<evidence type="ECO:0000256" key="1">
    <source>
        <dbReference type="SAM" id="Phobius"/>
    </source>
</evidence>
<protein>
    <recommendedName>
        <fullName evidence="3">Short-chain fatty acid transporter</fullName>
    </recommendedName>
</protein>
<keyword evidence="1" id="KW-1133">Transmembrane helix</keyword>
<proteinExistence type="predicted"/>
<feature type="non-terminal residue" evidence="2">
    <location>
        <position position="289"/>
    </location>
</feature>
<accession>X1C112</accession>
<dbReference type="EMBL" id="BART01018186">
    <property type="protein sequence ID" value="GAG87022.1"/>
    <property type="molecule type" value="Genomic_DNA"/>
</dbReference>
<dbReference type="AlphaFoldDB" id="X1C112"/>
<feature type="transmembrane region" description="Helical" evidence="1">
    <location>
        <begin position="140"/>
        <end position="166"/>
    </location>
</feature>
<feature type="transmembrane region" description="Helical" evidence="1">
    <location>
        <begin position="95"/>
        <end position="128"/>
    </location>
</feature>
<organism evidence="2">
    <name type="scientific">marine sediment metagenome</name>
    <dbReference type="NCBI Taxonomy" id="412755"/>
    <lineage>
        <taxon>unclassified sequences</taxon>
        <taxon>metagenomes</taxon>
        <taxon>ecological metagenomes</taxon>
    </lineage>
</organism>
<sequence>MLKMLSGFFVGLAERWMPDPLVIAIALTMLCFGAAVAFTPFGVLQTVDAWGEGYWSLLRFTAQMILVLALGHVVAHTGPVHRALIWMASFVKSARFAYVGLTLLASVCALVSWGIGLIVPAVLARIIAENCRDRGVRIHFPLLVACGYSGSVVGMQGLSASIPLILNTPNHFLVEQVGLIELEKTIFSPWSMSIVLAIMICLPLALSFSAPDDKDTVEMPKAAPAKKAPPVVSHLGMTPSQWVENTRLVTLALGAFGAVYAVRYFILGGSLHLDSLNMIFVVLGLLFAD</sequence>
<reference evidence="2" key="1">
    <citation type="journal article" date="2014" name="Front. Microbiol.">
        <title>High frequency of phylogenetically diverse reductive dehalogenase-homologous genes in deep subseafloor sedimentary metagenomes.</title>
        <authorList>
            <person name="Kawai M."/>
            <person name="Futagami T."/>
            <person name="Toyoda A."/>
            <person name="Takaki Y."/>
            <person name="Nishi S."/>
            <person name="Hori S."/>
            <person name="Arai W."/>
            <person name="Tsubouchi T."/>
            <person name="Morono Y."/>
            <person name="Uchiyama I."/>
            <person name="Ito T."/>
            <person name="Fujiyama A."/>
            <person name="Inagaki F."/>
            <person name="Takami H."/>
        </authorList>
    </citation>
    <scope>NUCLEOTIDE SEQUENCE</scope>
    <source>
        <strain evidence="2">Expedition CK06-06</strain>
    </source>
</reference>